<dbReference type="Pfam" id="PF16344">
    <property type="entry name" value="FecR_C"/>
    <property type="match status" value="1"/>
</dbReference>
<dbReference type="AlphaFoldDB" id="A0A399CXI7"/>
<gene>
    <name evidence="4" type="ORF">D1164_23190</name>
</gene>
<dbReference type="Proteomes" id="UP000266441">
    <property type="component" value="Unassembled WGS sequence"/>
</dbReference>
<dbReference type="OrthoDB" id="699645at2"/>
<dbReference type="PIRSF" id="PIRSF018266">
    <property type="entry name" value="FecR"/>
    <property type="match status" value="1"/>
</dbReference>
<keyword evidence="1" id="KW-0472">Membrane</keyword>
<proteinExistence type="predicted"/>
<dbReference type="Pfam" id="PF04773">
    <property type="entry name" value="FecR"/>
    <property type="match status" value="1"/>
</dbReference>
<dbReference type="PANTHER" id="PTHR30273">
    <property type="entry name" value="PERIPLASMIC SIGNAL SENSOR AND SIGMA FACTOR ACTIVATOR FECR-RELATED"/>
    <property type="match status" value="1"/>
</dbReference>
<reference evidence="4 5" key="1">
    <citation type="journal article" date="2015" name="Int. J. Syst. Evol. Microbiol.">
        <title>Mariniphaga sediminis sp. nov., isolated from coastal sediment.</title>
        <authorList>
            <person name="Wang F.Q."/>
            <person name="Shen Q.Y."/>
            <person name="Chen G.J."/>
            <person name="Du Z.J."/>
        </authorList>
    </citation>
    <scope>NUCLEOTIDE SEQUENCE [LARGE SCALE GENOMIC DNA]</scope>
    <source>
        <strain evidence="4 5">SY21</strain>
    </source>
</reference>
<evidence type="ECO:0000313" key="5">
    <source>
        <dbReference type="Proteomes" id="UP000266441"/>
    </source>
</evidence>
<feature type="domain" description="FecR protein" evidence="2">
    <location>
        <begin position="132"/>
        <end position="225"/>
    </location>
</feature>
<dbReference type="Gene3D" id="3.55.50.30">
    <property type="match status" value="1"/>
</dbReference>
<comment type="caution">
    <text evidence="4">The sequence shown here is derived from an EMBL/GenBank/DDBJ whole genome shotgun (WGS) entry which is preliminary data.</text>
</comment>
<evidence type="ECO:0000259" key="2">
    <source>
        <dbReference type="Pfam" id="PF04773"/>
    </source>
</evidence>
<accession>A0A399CXI7</accession>
<name>A0A399CXI7_9BACT</name>
<dbReference type="EMBL" id="QWET01000039">
    <property type="protein sequence ID" value="RIH62770.1"/>
    <property type="molecule type" value="Genomic_DNA"/>
</dbReference>
<dbReference type="InterPro" id="IPR006860">
    <property type="entry name" value="FecR"/>
</dbReference>
<organism evidence="4 5">
    <name type="scientific">Mariniphaga sediminis</name>
    <dbReference type="NCBI Taxonomy" id="1628158"/>
    <lineage>
        <taxon>Bacteria</taxon>
        <taxon>Pseudomonadati</taxon>
        <taxon>Bacteroidota</taxon>
        <taxon>Bacteroidia</taxon>
        <taxon>Marinilabiliales</taxon>
        <taxon>Prolixibacteraceae</taxon>
        <taxon>Mariniphaga</taxon>
    </lineage>
</organism>
<keyword evidence="1" id="KW-1133">Transmembrane helix</keyword>
<dbReference type="Gene3D" id="2.60.120.1440">
    <property type="match status" value="1"/>
</dbReference>
<dbReference type="InterPro" id="IPR032508">
    <property type="entry name" value="FecR_C"/>
</dbReference>
<keyword evidence="5" id="KW-1185">Reference proteome</keyword>
<evidence type="ECO:0000256" key="1">
    <source>
        <dbReference type="SAM" id="Phobius"/>
    </source>
</evidence>
<feature type="domain" description="Protein FecR C-terminal" evidence="3">
    <location>
        <begin position="271"/>
        <end position="332"/>
    </location>
</feature>
<feature type="transmembrane region" description="Helical" evidence="1">
    <location>
        <begin position="93"/>
        <end position="111"/>
    </location>
</feature>
<protein>
    <submittedName>
        <fullName evidence="4">FecR family protein</fullName>
    </submittedName>
</protein>
<keyword evidence="1" id="KW-0812">Transmembrane</keyword>
<dbReference type="InterPro" id="IPR012373">
    <property type="entry name" value="Ferrdict_sens_TM"/>
</dbReference>
<evidence type="ECO:0000313" key="4">
    <source>
        <dbReference type="EMBL" id="RIH62770.1"/>
    </source>
</evidence>
<dbReference type="PANTHER" id="PTHR30273:SF2">
    <property type="entry name" value="PROTEIN FECR"/>
    <property type="match status" value="1"/>
</dbReference>
<sequence length="348" mass="40050">MLLHGLFIIYMENFEDILKLITGNLSGEDKKKVLAKIHAQKEKMEIFKKLKISWAFLSSTRKLDSYEIESAYLKVQDKISGEKRRQIPTIKIVLKYAAIIVFLISLTTIYYTNKQQVKPTNTPKELSYTSFITENGQRSKVVLPDSSIVWLNSGTTLSYPGNFSEQHRKVSLIGQAFFQVTHRENNPFSVQANGLIVNVLGTKFDVDAYPENDKVSVVLESGKVELGHKGFESFSYTMKPGEKATYNIVNNALTLNYVDADIYSSWKDGQLIFRNESMKNVVEKLKRWYNINIEVTDEEVYNSIFSGTIQNESYEEIFRYIEIVCDVHCKLIHNYEEKAKPEIIISKK</sequence>
<dbReference type="FunFam" id="2.60.120.1440:FF:000001">
    <property type="entry name" value="Putative anti-sigma factor"/>
    <property type="match status" value="1"/>
</dbReference>
<evidence type="ECO:0000259" key="3">
    <source>
        <dbReference type="Pfam" id="PF16344"/>
    </source>
</evidence>
<dbReference type="GO" id="GO:0016989">
    <property type="term" value="F:sigma factor antagonist activity"/>
    <property type="evidence" value="ECO:0007669"/>
    <property type="project" value="TreeGrafter"/>
</dbReference>